<dbReference type="InterPro" id="IPR000209">
    <property type="entry name" value="Peptidase_S8/S53_dom"/>
</dbReference>
<feature type="transmembrane region" description="Helical" evidence="1">
    <location>
        <begin position="356"/>
        <end position="378"/>
    </location>
</feature>
<feature type="domain" description="Peptidase S8/S53" evidence="2">
    <location>
        <begin position="207"/>
        <end position="369"/>
    </location>
</feature>
<dbReference type="Pfam" id="PF00082">
    <property type="entry name" value="Peptidase_S8"/>
    <property type="match status" value="1"/>
</dbReference>
<dbReference type="Gene3D" id="3.40.50.200">
    <property type="entry name" value="Peptidase S8/S53 domain"/>
    <property type="match status" value="1"/>
</dbReference>
<dbReference type="SUPFAM" id="SSF52743">
    <property type="entry name" value="Subtilisin-like"/>
    <property type="match status" value="1"/>
</dbReference>
<reference evidence="3" key="1">
    <citation type="submission" date="2020-01" db="EMBL/GenBank/DDBJ databases">
        <title>Identification and distribution of gene clusters putatively required for synthesis of sphingolipid metabolism inhibitors in phylogenetically diverse species of the filamentous fungus Fusarium.</title>
        <authorList>
            <person name="Kim H.-S."/>
            <person name="Busman M."/>
            <person name="Brown D.W."/>
            <person name="Divon H."/>
            <person name="Uhlig S."/>
            <person name="Proctor R.H."/>
        </authorList>
    </citation>
    <scope>NUCLEOTIDE SEQUENCE</scope>
    <source>
        <strain evidence="3">NRRL 31653</strain>
    </source>
</reference>
<protein>
    <submittedName>
        <fullName evidence="3">Intracellular serine protease</fullName>
    </submittedName>
</protein>
<organism evidence="3 4">
    <name type="scientific">Fusarium agapanthi</name>
    <dbReference type="NCBI Taxonomy" id="1803897"/>
    <lineage>
        <taxon>Eukaryota</taxon>
        <taxon>Fungi</taxon>
        <taxon>Dikarya</taxon>
        <taxon>Ascomycota</taxon>
        <taxon>Pezizomycotina</taxon>
        <taxon>Sordariomycetes</taxon>
        <taxon>Hypocreomycetidae</taxon>
        <taxon>Hypocreales</taxon>
        <taxon>Nectriaceae</taxon>
        <taxon>Fusarium</taxon>
        <taxon>Fusarium fujikuroi species complex</taxon>
    </lineage>
</organism>
<dbReference type="InterPro" id="IPR036852">
    <property type="entry name" value="Peptidase_S8/S53_dom_sf"/>
</dbReference>
<dbReference type="GO" id="GO:0006508">
    <property type="term" value="P:proteolysis"/>
    <property type="evidence" value="ECO:0007669"/>
    <property type="project" value="UniProtKB-KW"/>
</dbReference>
<dbReference type="OrthoDB" id="5093543at2759"/>
<dbReference type="EMBL" id="LUFC02000717">
    <property type="protein sequence ID" value="KAF4494845.1"/>
    <property type="molecule type" value="Genomic_DNA"/>
</dbReference>
<keyword evidence="3" id="KW-0378">Hydrolase</keyword>
<keyword evidence="1" id="KW-0472">Membrane</keyword>
<evidence type="ECO:0000256" key="1">
    <source>
        <dbReference type="SAM" id="Phobius"/>
    </source>
</evidence>
<accession>A0A9P5B5U5</accession>
<gene>
    <name evidence="3" type="ORF">FAGAP_9027</name>
</gene>
<evidence type="ECO:0000313" key="4">
    <source>
        <dbReference type="Proteomes" id="UP000737391"/>
    </source>
</evidence>
<dbReference type="Proteomes" id="UP000737391">
    <property type="component" value="Unassembled WGS sequence"/>
</dbReference>
<keyword evidence="3" id="KW-0645">Protease</keyword>
<name>A0A9P5B5U5_9HYPO</name>
<keyword evidence="4" id="KW-1185">Reference proteome</keyword>
<comment type="caution">
    <text evidence="3">The sequence shown here is derived from an EMBL/GenBank/DDBJ whole genome shotgun (WGS) entry which is preliminary data.</text>
</comment>
<sequence length="455" mass="50793">MRNQIKPVPDGAGRSDLVYIFNQLRNKGVETILRVFVQDSDPDSPSHSDEAIEKALQGMGVEVWDWNKTDLCTEVIVNAAPGAREVHLYWSGNNAVLRGWSESGGLAKAPELWLVKLHIQEGLESSTITEHNVNEFQTRMRELCPNVEVELEWPNTHRRRTDKTTARAEEVPEHTTKHEWIQCMTEFKRLIFEAEANYPMAPGTKNIHLMCPHASLFILRLEDTPSEDGAKLNITARSAAKAIRAAIVQGVQIISIDPPKDDRERQDLENAVVEAANANILMFCSARDKGAHNAPTYPSKATGKIFTIGAANSSGASVDYVGNASELSYTFPGDKVEVDSGPRRRTCPEIVDGSSVATALAAGLAALILYCIQVRIFLAKDSEKQKARNAYRKVKQHDRIVKAFDAIETTKKSNHKFLKVWEVFGKRIEQKDHKPQEERLQLTADVGARLCVKIY</sequence>
<evidence type="ECO:0000259" key="2">
    <source>
        <dbReference type="Pfam" id="PF00082"/>
    </source>
</evidence>
<proteinExistence type="predicted"/>
<keyword evidence="1" id="KW-1133">Transmembrane helix</keyword>
<evidence type="ECO:0000313" key="3">
    <source>
        <dbReference type="EMBL" id="KAF4494845.1"/>
    </source>
</evidence>
<dbReference type="AlphaFoldDB" id="A0A9P5B5U5"/>
<dbReference type="GO" id="GO:0004252">
    <property type="term" value="F:serine-type endopeptidase activity"/>
    <property type="evidence" value="ECO:0007669"/>
    <property type="project" value="InterPro"/>
</dbReference>
<keyword evidence="1" id="KW-0812">Transmembrane</keyword>